<accession>A0A4Y2CHC5</accession>
<reference evidence="1 2" key="1">
    <citation type="journal article" date="2019" name="Sci. Rep.">
        <title>Orb-weaving spider Araneus ventricosus genome elucidates the spidroin gene catalogue.</title>
        <authorList>
            <person name="Kono N."/>
            <person name="Nakamura H."/>
            <person name="Ohtoshi R."/>
            <person name="Moran D.A.P."/>
            <person name="Shinohara A."/>
            <person name="Yoshida Y."/>
            <person name="Fujiwara M."/>
            <person name="Mori M."/>
            <person name="Tomita M."/>
            <person name="Arakawa K."/>
        </authorList>
    </citation>
    <scope>NUCLEOTIDE SEQUENCE [LARGE SCALE GENOMIC DNA]</scope>
</reference>
<evidence type="ECO:0000313" key="2">
    <source>
        <dbReference type="Proteomes" id="UP000499080"/>
    </source>
</evidence>
<dbReference type="AlphaFoldDB" id="A0A4Y2CHC5"/>
<dbReference type="EMBL" id="BGPR01000193">
    <property type="protein sequence ID" value="GBM03589.1"/>
    <property type="molecule type" value="Genomic_DNA"/>
</dbReference>
<organism evidence="1 2">
    <name type="scientific">Araneus ventricosus</name>
    <name type="common">Orbweaver spider</name>
    <name type="synonym">Epeira ventricosa</name>
    <dbReference type="NCBI Taxonomy" id="182803"/>
    <lineage>
        <taxon>Eukaryota</taxon>
        <taxon>Metazoa</taxon>
        <taxon>Ecdysozoa</taxon>
        <taxon>Arthropoda</taxon>
        <taxon>Chelicerata</taxon>
        <taxon>Arachnida</taxon>
        <taxon>Araneae</taxon>
        <taxon>Araneomorphae</taxon>
        <taxon>Entelegynae</taxon>
        <taxon>Araneoidea</taxon>
        <taxon>Araneidae</taxon>
        <taxon>Araneus</taxon>
    </lineage>
</organism>
<sequence>MNFYVKGLYRHLTGSIPLSFWFEVPEVIARILEVSRQLGIFPSVLGLSGVQTCRTSFYFDDEKNRQKISNNITLKNQNLRRLLKLLCGRNDNPEYFYGIKFANDSPTLKPIKRSPS</sequence>
<keyword evidence="2" id="KW-1185">Reference proteome</keyword>
<name>A0A4Y2CHC5_ARAVE</name>
<gene>
    <name evidence="1" type="ORF">AVEN_203165_1</name>
</gene>
<dbReference type="Proteomes" id="UP000499080">
    <property type="component" value="Unassembled WGS sequence"/>
</dbReference>
<proteinExistence type="predicted"/>
<evidence type="ECO:0000313" key="1">
    <source>
        <dbReference type="EMBL" id="GBM03589.1"/>
    </source>
</evidence>
<protein>
    <submittedName>
        <fullName evidence="1">Uncharacterized protein</fullName>
    </submittedName>
</protein>
<comment type="caution">
    <text evidence="1">The sequence shown here is derived from an EMBL/GenBank/DDBJ whole genome shotgun (WGS) entry which is preliminary data.</text>
</comment>